<evidence type="ECO:0000256" key="5">
    <source>
        <dbReference type="ARBA" id="ARBA00022840"/>
    </source>
</evidence>
<dbReference type="PROSITE" id="PS51278">
    <property type="entry name" value="GATASE_TYPE_2"/>
    <property type="match status" value="1"/>
</dbReference>
<dbReference type="InterPro" id="IPR017932">
    <property type="entry name" value="GATase_2_dom"/>
</dbReference>
<gene>
    <name evidence="10" type="ORF">JOC73_002208</name>
</gene>
<reference evidence="10 11" key="1">
    <citation type="submission" date="2021-01" db="EMBL/GenBank/DDBJ databases">
        <title>Genomic Encyclopedia of Type Strains, Phase IV (KMG-IV): sequencing the most valuable type-strain genomes for metagenomic binning, comparative biology and taxonomic classification.</title>
        <authorList>
            <person name="Goeker M."/>
        </authorList>
    </citation>
    <scope>NUCLEOTIDE SEQUENCE [LARGE SCALE GENOMIC DNA]</scope>
    <source>
        <strain evidence="10 11">DSM 25890</strain>
    </source>
</reference>
<evidence type="ECO:0000256" key="4">
    <source>
        <dbReference type="ARBA" id="ARBA00022741"/>
    </source>
</evidence>
<dbReference type="SUPFAM" id="SSF52402">
    <property type="entry name" value="Adenine nucleotide alpha hydrolases-like"/>
    <property type="match status" value="1"/>
</dbReference>
<comment type="similarity">
    <text evidence="2">Belongs to the asparagine synthetase family.</text>
</comment>
<comment type="catalytic activity">
    <reaction evidence="8">
        <text>L-aspartate + L-glutamine + ATP + H2O = L-asparagine + L-glutamate + AMP + diphosphate + H(+)</text>
        <dbReference type="Rhea" id="RHEA:12228"/>
        <dbReference type="ChEBI" id="CHEBI:15377"/>
        <dbReference type="ChEBI" id="CHEBI:15378"/>
        <dbReference type="ChEBI" id="CHEBI:29985"/>
        <dbReference type="ChEBI" id="CHEBI:29991"/>
        <dbReference type="ChEBI" id="CHEBI:30616"/>
        <dbReference type="ChEBI" id="CHEBI:33019"/>
        <dbReference type="ChEBI" id="CHEBI:58048"/>
        <dbReference type="ChEBI" id="CHEBI:58359"/>
        <dbReference type="ChEBI" id="CHEBI:456215"/>
        <dbReference type="EC" id="6.3.5.4"/>
    </reaction>
</comment>
<evidence type="ECO:0000313" key="10">
    <source>
        <dbReference type="EMBL" id="MBM7615635.1"/>
    </source>
</evidence>
<dbReference type="RefSeq" id="WP_204403054.1">
    <property type="nucleotide sequence ID" value="NZ_JAFBEE010000015.1"/>
</dbReference>
<dbReference type="EMBL" id="JAFBEE010000015">
    <property type="protein sequence ID" value="MBM7615635.1"/>
    <property type="molecule type" value="Genomic_DNA"/>
</dbReference>
<keyword evidence="4" id="KW-0547">Nucleotide-binding</keyword>
<dbReference type="InterPro" id="IPR051786">
    <property type="entry name" value="ASN_synthetase/amidase"/>
</dbReference>
<dbReference type="PIRSF" id="PIRSF001589">
    <property type="entry name" value="Asn_synthetase_glu-h"/>
    <property type="match status" value="1"/>
</dbReference>
<dbReference type="PANTHER" id="PTHR43284">
    <property type="entry name" value="ASPARAGINE SYNTHETASE (GLUTAMINE-HYDROLYZING)"/>
    <property type="match status" value="1"/>
</dbReference>
<feature type="domain" description="Glutamine amidotransferase type-2" evidence="9">
    <location>
        <begin position="2"/>
        <end position="216"/>
    </location>
</feature>
<dbReference type="Gene3D" id="3.40.50.620">
    <property type="entry name" value="HUPs"/>
    <property type="match status" value="1"/>
</dbReference>
<dbReference type="PANTHER" id="PTHR43284:SF1">
    <property type="entry name" value="ASPARAGINE SYNTHETASE"/>
    <property type="match status" value="1"/>
</dbReference>
<evidence type="ECO:0000256" key="7">
    <source>
        <dbReference type="ARBA" id="ARBA00022962"/>
    </source>
</evidence>
<dbReference type="InterPro" id="IPR006426">
    <property type="entry name" value="Asn_synth_AEB"/>
</dbReference>
<evidence type="ECO:0000256" key="2">
    <source>
        <dbReference type="ARBA" id="ARBA00005752"/>
    </source>
</evidence>
<evidence type="ECO:0000256" key="8">
    <source>
        <dbReference type="ARBA" id="ARBA00048741"/>
    </source>
</evidence>
<evidence type="ECO:0000259" key="9">
    <source>
        <dbReference type="PROSITE" id="PS51278"/>
    </source>
</evidence>
<evidence type="ECO:0000256" key="1">
    <source>
        <dbReference type="ARBA" id="ARBA00005187"/>
    </source>
</evidence>
<dbReference type="InterPro" id="IPR029055">
    <property type="entry name" value="Ntn_hydrolases_N"/>
</dbReference>
<comment type="pathway">
    <text evidence="1">Amino-acid biosynthesis; L-asparagine biosynthesis; L-asparagine from L-aspartate (L-Gln route): step 1/1.</text>
</comment>
<dbReference type="InterPro" id="IPR033738">
    <property type="entry name" value="AsnB_N"/>
</dbReference>
<keyword evidence="7" id="KW-0315">Glutamine amidotransferase</keyword>
<dbReference type="Pfam" id="PF13537">
    <property type="entry name" value="GATase_7"/>
    <property type="match status" value="1"/>
</dbReference>
<keyword evidence="5" id="KW-0067">ATP-binding</keyword>
<dbReference type="Gene3D" id="3.60.20.10">
    <property type="entry name" value="Glutamine Phosphoribosylpyrophosphate, subunit 1, domain 1"/>
    <property type="match status" value="1"/>
</dbReference>
<dbReference type="GO" id="GO:0004066">
    <property type="term" value="F:asparagine synthase (glutamine-hydrolyzing) activity"/>
    <property type="evidence" value="ECO:0007669"/>
    <property type="project" value="UniProtKB-EC"/>
</dbReference>
<accession>A0ABS2NRP1</accession>
<dbReference type="Pfam" id="PF00733">
    <property type="entry name" value="Asn_synthase"/>
    <property type="match status" value="1"/>
</dbReference>
<keyword evidence="6" id="KW-0028">Amino-acid biosynthesis</keyword>
<dbReference type="EC" id="6.3.5.4" evidence="3"/>
<dbReference type="Proteomes" id="UP001314796">
    <property type="component" value="Unassembled WGS sequence"/>
</dbReference>
<dbReference type="InterPro" id="IPR014729">
    <property type="entry name" value="Rossmann-like_a/b/a_fold"/>
</dbReference>
<keyword evidence="6" id="KW-0061">Asparagine biosynthesis</keyword>
<evidence type="ECO:0000313" key="11">
    <source>
        <dbReference type="Proteomes" id="UP001314796"/>
    </source>
</evidence>
<dbReference type="CDD" id="cd00712">
    <property type="entry name" value="AsnB"/>
    <property type="match status" value="1"/>
</dbReference>
<evidence type="ECO:0000256" key="3">
    <source>
        <dbReference type="ARBA" id="ARBA00012737"/>
    </source>
</evidence>
<name>A0ABS2NRP1_9FIRM</name>
<sequence>MCGIVGWVNLKEDLSEKRKIMEEMTNTLVNRGPDAFGLYNSANALFGHRRLIVVDPEGGGQPMTRMIEDREYTMVYNGELYNTEEVRKKLLDLGYQFMSYSDTEVLLVSYIAWGPDCVDHLNGIYAFGIWDEEERRLFMARDRLGVKPLFYTNKGHNFMFASELKALLAHPMVEPIIDETGIMELFGLGPARPLGSGVFKDVKEIPPAHRLIWDENGCKIQQYWQLESRPHEEDLQTTIAHTRELLVDAIERQLVSDVPVCTFLSGGLDSSAISAIASNAFKRDGKGQLHTYSIDYRDNDIYFKPSEFQPNSDKMWIKKMTEFLGSQHHDIIIDTPQLVDALEDAVKARDLPGMADVDSSLYLFCKEVRENATVALSGECADEIFGGYPWFRRPQDIHANTFPWSKSVKERKMMLGSSYNHLPLEEYVASQYEDTLKQVPALSGESKEVHRMREISYLNLKWFMITLLNRKDRMSMANGLEVRVPFADHRIVEYAWNIPIEMKYTGDREKGLLRQALAGILPQEVIDRKKSPYPKTHNPGYLKAVQRKMKMILQDPTSPILQIVDKHRMWDIVNSGGASFDKPWFGQLMTGPQLIAYSIQMNQWMKAYNVRFK</sequence>
<protein>
    <recommendedName>
        <fullName evidence="3">asparagine synthase (glutamine-hydrolyzing)</fullName>
        <ecNumber evidence="3">6.3.5.4</ecNumber>
    </recommendedName>
</protein>
<dbReference type="NCBIfam" id="TIGR01536">
    <property type="entry name" value="asn_synth_AEB"/>
    <property type="match status" value="1"/>
</dbReference>
<proteinExistence type="inferred from homology"/>
<keyword evidence="10" id="KW-0436">Ligase</keyword>
<dbReference type="InterPro" id="IPR001962">
    <property type="entry name" value="Asn_synthase"/>
</dbReference>
<evidence type="ECO:0000256" key="6">
    <source>
        <dbReference type="ARBA" id="ARBA00022888"/>
    </source>
</evidence>
<organism evidence="10 11">
    <name type="scientific">Alkaliphilus hydrothermalis</name>
    <dbReference type="NCBI Taxonomy" id="1482730"/>
    <lineage>
        <taxon>Bacteria</taxon>
        <taxon>Bacillati</taxon>
        <taxon>Bacillota</taxon>
        <taxon>Clostridia</taxon>
        <taxon>Peptostreptococcales</taxon>
        <taxon>Natronincolaceae</taxon>
        <taxon>Alkaliphilus</taxon>
    </lineage>
</organism>
<dbReference type="CDD" id="cd01991">
    <property type="entry name" value="Asn_synthase_B_C"/>
    <property type="match status" value="1"/>
</dbReference>
<comment type="caution">
    <text evidence="10">The sequence shown here is derived from an EMBL/GenBank/DDBJ whole genome shotgun (WGS) entry which is preliminary data.</text>
</comment>
<dbReference type="SUPFAM" id="SSF56235">
    <property type="entry name" value="N-terminal nucleophile aminohydrolases (Ntn hydrolases)"/>
    <property type="match status" value="1"/>
</dbReference>
<keyword evidence="11" id="KW-1185">Reference proteome</keyword>